<sequence>GGEEVKGGQRVVWLHDNQQDFGWVLWTGKLTNHDGVLQWMVGVDLDRPIGKDNHHIGGRPLFECRPNHAQLLPACSLLKAEDFVAAQTESKFINTQKIESLPSRTTGNTKRQAAHLTTKTDNPLGSTDMNNISHFHTMAYEHLISQGSGGGGGGSGGGGVGGGGGGGSSGGGGGGGGYVGSGQTGSGHGGYYQGVQPTGFSPIGPPP</sequence>
<feature type="non-terminal residue" evidence="3">
    <location>
        <position position="207"/>
    </location>
</feature>
<feature type="compositionally biased region" description="Gly residues" evidence="1">
    <location>
        <begin position="147"/>
        <end position="192"/>
    </location>
</feature>
<dbReference type="Pfam" id="PF01302">
    <property type="entry name" value="CAP_GLY"/>
    <property type="match status" value="1"/>
</dbReference>
<protein>
    <recommendedName>
        <fullName evidence="2">CAP-Gly domain-containing protein</fullName>
    </recommendedName>
</protein>
<name>A0AAV2SEB5_MEGNR</name>
<dbReference type="InterPro" id="IPR036859">
    <property type="entry name" value="CAP-Gly_dom_sf"/>
</dbReference>
<evidence type="ECO:0000256" key="1">
    <source>
        <dbReference type="SAM" id="MobiDB-lite"/>
    </source>
</evidence>
<dbReference type="AlphaFoldDB" id="A0AAV2SEB5"/>
<reference evidence="3 4" key="1">
    <citation type="submission" date="2024-05" db="EMBL/GenBank/DDBJ databases">
        <authorList>
            <person name="Wallberg A."/>
        </authorList>
    </citation>
    <scope>NUCLEOTIDE SEQUENCE [LARGE SCALE GENOMIC DNA]</scope>
</reference>
<comment type="caution">
    <text evidence="3">The sequence shown here is derived from an EMBL/GenBank/DDBJ whole genome shotgun (WGS) entry which is preliminary data.</text>
</comment>
<proteinExistence type="predicted"/>
<organism evidence="3 4">
    <name type="scientific">Meganyctiphanes norvegica</name>
    <name type="common">Northern krill</name>
    <name type="synonym">Thysanopoda norvegica</name>
    <dbReference type="NCBI Taxonomy" id="48144"/>
    <lineage>
        <taxon>Eukaryota</taxon>
        <taxon>Metazoa</taxon>
        <taxon>Ecdysozoa</taxon>
        <taxon>Arthropoda</taxon>
        <taxon>Crustacea</taxon>
        <taxon>Multicrustacea</taxon>
        <taxon>Malacostraca</taxon>
        <taxon>Eumalacostraca</taxon>
        <taxon>Eucarida</taxon>
        <taxon>Euphausiacea</taxon>
        <taxon>Euphausiidae</taxon>
        <taxon>Meganyctiphanes</taxon>
    </lineage>
</organism>
<dbReference type="Gene3D" id="2.30.30.190">
    <property type="entry name" value="CAP Gly-rich-like domain"/>
    <property type="match status" value="1"/>
</dbReference>
<feature type="region of interest" description="Disordered" evidence="1">
    <location>
        <begin position="102"/>
        <end position="127"/>
    </location>
</feature>
<accession>A0AAV2SEB5</accession>
<evidence type="ECO:0000259" key="2">
    <source>
        <dbReference type="SMART" id="SM01052"/>
    </source>
</evidence>
<dbReference type="Proteomes" id="UP001497623">
    <property type="component" value="Unassembled WGS sequence"/>
</dbReference>
<dbReference type="SUPFAM" id="SSF74924">
    <property type="entry name" value="Cap-Gly domain"/>
    <property type="match status" value="1"/>
</dbReference>
<evidence type="ECO:0000313" key="4">
    <source>
        <dbReference type="Proteomes" id="UP001497623"/>
    </source>
</evidence>
<dbReference type="InterPro" id="IPR000938">
    <property type="entry name" value="CAP-Gly_domain"/>
</dbReference>
<gene>
    <name evidence="3" type="ORF">MNOR_LOCUS35648</name>
</gene>
<dbReference type="SMART" id="SM01052">
    <property type="entry name" value="CAP_GLY"/>
    <property type="match status" value="1"/>
</dbReference>
<dbReference type="EMBL" id="CAXKWB010060412">
    <property type="protein sequence ID" value="CAL4182996.1"/>
    <property type="molecule type" value="Genomic_DNA"/>
</dbReference>
<evidence type="ECO:0000313" key="3">
    <source>
        <dbReference type="EMBL" id="CAL4182996.1"/>
    </source>
</evidence>
<keyword evidence="4" id="KW-1185">Reference proteome</keyword>
<feature type="domain" description="CAP-Gly" evidence="2">
    <location>
        <begin position="8"/>
        <end position="78"/>
    </location>
</feature>
<feature type="non-terminal residue" evidence="3">
    <location>
        <position position="1"/>
    </location>
</feature>
<feature type="region of interest" description="Disordered" evidence="1">
    <location>
        <begin position="146"/>
        <end position="207"/>
    </location>
</feature>